<protein>
    <recommendedName>
        <fullName evidence="6">WAT1-related protein</fullName>
    </recommendedName>
</protein>
<keyword evidence="4 6" id="KW-1133">Transmembrane helix</keyword>
<feature type="transmembrane region" description="Helical" evidence="6">
    <location>
        <begin position="78"/>
        <end position="100"/>
    </location>
</feature>
<dbReference type="Proteomes" id="UP000515211">
    <property type="component" value="Chromosome 2"/>
</dbReference>
<evidence type="ECO:0000256" key="4">
    <source>
        <dbReference type="ARBA" id="ARBA00022989"/>
    </source>
</evidence>
<reference evidence="9" key="1">
    <citation type="journal article" date="2016" name="Nat. Genet.">
        <title>The genome sequences of Arachis duranensis and Arachis ipaensis, the diploid ancestors of cultivated peanut.</title>
        <authorList>
            <person name="Bertioli D.J."/>
            <person name="Cannon S.B."/>
            <person name="Froenicke L."/>
            <person name="Huang G."/>
            <person name="Farmer A.D."/>
            <person name="Cannon E.K."/>
            <person name="Liu X."/>
            <person name="Gao D."/>
            <person name="Clevenger J."/>
            <person name="Dash S."/>
            <person name="Ren L."/>
            <person name="Moretzsohn M.C."/>
            <person name="Shirasawa K."/>
            <person name="Huang W."/>
            <person name="Vidigal B."/>
            <person name="Abernathy B."/>
            <person name="Chu Y."/>
            <person name="Niederhuth C.E."/>
            <person name="Umale P."/>
            <person name="Araujo A.C."/>
            <person name="Kozik A."/>
            <person name="Kim K.D."/>
            <person name="Burow M.D."/>
            <person name="Varshney R.K."/>
            <person name="Wang X."/>
            <person name="Zhang X."/>
            <person name="Barkley N."/>
            <person name="Guimaraes P.M."/>
            <person name="Isobe S."/>
            <person name="Guo B."/>
            <person name="Liao B."/>
            <person name="Stalker H.T."/>
            <person name="Schmitz R.J."/>
            <person name="Scheffler B.E."/>
            <person name="Leal-Bertioli S.C."/>
            <person name="Xun X."/>
            <person name="Jackson S.A."/>
            <person name="Michelmore R."/>
            <person name="Ozias-Akins P."/>
        </authorList>
    </citation>
    <scope>NUCLEOTIDE SEQUENCE [LARGE SCALE GENOMIC DNA]</scope>
    <source>
        <strain evidence="9">cv. V14167</strain>
    </source>
</reference>
<dbReference type="SUPFAM" id="SSF103481">
    <property type="entry name" value="Multidrug resistance efflux transporter EmrE"/>
    <property type="match status" value="1"/>
</dbReference>
<dbReference type="RefSeq" id="XP_052113509.1">
    <property type="nucleotide sequence ID" value="XM_052257549.1"/>
</dbReference>
<dbReference type="InterPro" id="IPR000620">
    <property type="entry name" value="EamA_dom"/>
</dbReference>
<reference evidence="10" key="2">
    <citation type="submission" date="2025-08" db="UniProtKB">
        <authorList>
            <consortium name="RefSeq"/>
        </authorList>
    </citation>
    <scope>IDENTIFICATION</scope>
    <source>
        <tissue evidence="10">Whole plant</tissue>
    </source>
</reference>
<evidence type="ECO:0000256" key="6">
    <source>
        <dbReference type="RuleBase" id="RU363077"/>
    </source>
</evidence>
<evidence type="ECO:0000256" key="2">
    <source>
        <dbReference type="ARBA" id="ARBA00007635"/>
    </source>
</evidence>
<feature type="transmembrane region" description="Helical" evidence="6">
    <location>
        <begin position="47"/>
        <end position="66"/>
    </location>
</feature>
<evidence type="ECO:0000256" key="1">
    <source>
        <dbReference type="ARBA" id="ARBA00004141"/>
    </source>
</evidence>
<organism evidence="9 10">
    <name type="scientific">Arachis duranensis</name>
    <name type="common">Wild peanut</name>
    <dbReference type="NCBI Taxonomy" id="130453"/>
    <lineage>
        <taxon>Eukaryota</taxon>
        <taxon>Viridiplantae</taxon>
        <taxon>Streptophyta</taxon>
        <taxon>Embryophyta</taxon>
        <taxon>Tracheophyta</taxon>
        <taxon>Spermatophyta</taxon>
        <taxon>Magnoliopsida</taxon>
        <taxon>eudicotyledons</taxon>
        <taxon>Gunneridae</taxon>
        <taxon>Pentapetalae</taxon>
        <taxon>rosids</taxon>
        <taxon>fabids</taxon>
        <taxon>Fabales</taxon>
        <taxon>Fabaceae</taxon>
        <taxon>Papilionoideae</taxon>
        <taxon>50 kb inversion clade</taxon>
        <taxon>dalbergioids sensu lato</taxon>
        <taxon>Dalbergieae</taxon>
        <taxon>Pterocarpus clade</taxon>
        <taxon>Arachis</taxon>
    </lineage>
</organism>
<feature type="transmembrane region" description="Helical" evidence="6">
    <location>
        <begin position="265"/>
        <end position="289"/>
    </location>
</feature>
<comment type="similarity">
    <text evidence="2 6">Belongs to the drug/metabolite transporter (DMT) superfamily. Plant drug/metabolite exporter (P-DME) (TC 2.A.7.4) family.</text>
</comment>
<feature type="transmembrane region" description="Helical" evidence="6">
    <location>
        <begin position="296"/>
        <end position="315"/>
    </location>
</feature>
<dbReference type="GO" id="GO:0016020">
    <property type="term" value="C:membrane"/>
    <property type="evidence" value="ECO:0007669"/>
    <property type="project" value="UniProtKB-SubCell"/>
</dbReference>
<feature type="transmembrane region" description="Helical" evidence="6">
    <location>
        <begin position="15"/>
        <end position="35"/>
    </location>
</feature>
<dbReference type="AlphaFoldDB" id="A0A9C6WPN5"/>
<name>A0A9C6WPN5_ARADU</name>
<feature type="transmembrane region" description="Helical" evidence="6">
    <location>
        <begin position="112"/>
        <end position="139"/>
    </location>
</feature>
<proteinExistence type="inferred from homology"/>
<feature type="domain" description="EamA" evidence="8">
    <location>
        <begin position="202"/>
        <end position="340"/>
    </location>
</feature>
<evidence type="ECO:0000256" key="3">
    <source>
        <dbReference type="ARBA" id="ARBA00022692"/>
    </source>
</evidence>
<evidence type="ECO:0000313" key="10">
    <source>
        <dbReference type="RefSeq" id="XP_052113509.1"/>
    </source>
</evidence>
<feature type="transmembrane region" description="Helical" evidence="6">
    <location>
        <begin position="151"/>
        <end position="171"/>
    </location>
</feature>
<evidence type="ECO:0000256" key="5">
    <source>
        <dbReference type="ARBA" id="ARBA00023136"/>
    </source>
</evidence>
<comment type="subcellular location">
    <subcellularLocation>
        <location evidence="1 6">Membrane</location>
        <topology evidence="1 6">Multi-pass membrane protein</topology>
    </subcellularLocation>
</comment>
<dbReference type="GO" id="GO:0022857">
    <property type="term" value="F:transmembrane transporter activity"/>
    <property type="evidence" value="ECO:0007669"/>
    <property type="project" value="InterPro"/>
</dbReference>
<feature type="compositionally biased region" description="Low complexity" evidence="7">
    <location>
        <begin position="373"/>
        <end position="382"/>
    </location>
</feature>
<keyword evidence="5 6" id="KW-0472">Membrane</keyword>
<dbReference type="InterPro" id="IPR030184">
    <property type="entry name" value="WAT1-related"/>
</dbReference>
<feature type="transmembrane region" description="Helical" evidence="6">
    <location>
        <begin position="232"/>
        <end position="253"/>
    </location>
</feature>
<evidence type="ECO:0000313" key="9">
    <source>
        <dbReference type="Proteomes" id="UP000515211"/>
    </source>
</evidence>
<dbReference type="PANTHER" id="PTHR31218">
    <property type="entry name" value="WAT1-RELATED PROTEIN"/>
    <property type="match status" value="1"/>
</dbReference>
<feature type="region of interest" description="Disordered" evidence="7">
    <location>
        <begin position="373"/>
        <end position="401"/>
    </location>
</feature>
<keyword evidence="9" id="KW-1185">Reference proteome</keyword>
<sequence length="401" mass="43667">MEKDQKMGSRVDNKYLPVVAMVLLQVIYAGIAIGTRTVLVEGMSPRVFVVYRQLMATLVIVPVAYFSGRNSGSWSLSFRSFCLIFLASLVGFVVSILPLYPVTLNQNLLYEGLYLVSSSIASAMANLLPALTFLIAALLRMESVNIGSWRGIAKIVGTVTCVSGAVSMALLKGPKLLNNSQKLPPSNSLLIDLGGPDNNWFLGCLFLFGSSFCWSLWLILQVPASASHPNHLSLSAWMCLMAALQSGTVTLFLEPHPAAWKFHTLLEFASTVYAGVMGSAVSFFVQAWCISRRGPLFSAMFTPLYTVITTIFAAIMLHETLYTGSLIGAIGVIIGLYIVLWGKAEEVAENDDNVTTDPITPAEEEVKIHIIKNNNNNNNNNNTELTDFEEPLLSSNSPSHS</sequence>
<gene>
    <name evidence="10" type="primary">LOC107473294</name>
</gene>
<accession>A0A9C6WPN5</accession>
<keyword evidence="3 6" id="KW-0812">Transmembrane</keyword>
<dbReference type="InterPro" id="IPR037185">
    <property type="entry name" value="EmrE-like"/>
</dbReference>
<dbReference type="GeneID" id="107473294"/>
<evidence type="ECO:0000256" key="7">
    <source>
        <dbReference type="SAM" id="MobiDB-lite"/>
    </source>
</evidence>
<evidence type="ECO:0000259" key="8">
    <source>
        <dbReference type="Pfam" id="PF00892"/>
    </source>
</evidence>
<feature type="transmembrane region" description="Helical" evidence="6">
    <location>
        <begin position="200"/>
        <end position="220"/>
    </location>
</feature>
<dbReference type="Pfam" id="PF00892">
    <property type="entry name" value="EamA"/>
    <property type="match status" value="2"/>
</dbReference>
<feature type="domain" description="EamA" evidence="8">
    <location>
        <begin position="20"/>
        <end position="162"/>
    </location>
</feature>
<feature type="transmembrane region" description="Helical" evidence="6">
    <location>
        <begin position="321"/>
        <end position="340"/>
    </location>
</feature>